<reference evidence="1" key="1">
    <citation type="journal article" date="2020" name="Nat. Commun.">
        <title>Large-scale genome sequencing of mycorrhizal fungi provides insights into the early evolution of symbiotic traits.</title>
        <authorList>
            <person name="Miyauchi S."/>
            <person name="Kiss E."/>
            <person name="Kuo A."/>
            <person name="Drula E."/>
            <person name="Kohler A."/>
            <person name="Sanchez-Garcia M."/>
            <person name="Morin E."/>
            <person name="Andreopoulos B."/>
            <person name="Barry K.W."/>
            <person name="Bonito G."/>
            <person name="Buee M."/>
            <person name="Carver A."/>
            <person name="Chen C."/>
            <person name="Cichocki N."/>
            <person name="Clum A."/>
            <person name="Culley D."/>
            <person name="Crous P.W."/>
            <person name="Fauchery L."/>
            <person name="Girlanda M."/>
            <person name="Hayes R.D."/>
            <person name="Keri Z."/>
            <person name="LaButti K."/>
            <person name="Lipzen A."/>
            <person name="Lombard V."/>
            <person name="Magnuson J."/>
            <person name="Maillard F."/>
            <person name="Murat C."/>
            <person name="Nolan M."/>
            <person name="Ohm R.A."/>
            <person name="Pangilinan J."/>
            <person name="Pereira M.F."/>
            <person name="Perotto S."/>
            <person name="Peter M."/>
            <person name="Pfister S."/>
            <person name="Riley R."/>
            <person name="Sitrit Y."/>
            <person name="Stielow J.B."/>
            <person name="Szollosi G."/>
            <person name="Zifcakova L."/>
            <person name="Stursova M."/>
            <person name="Spatafora J.W."/>
            <person name="Tedersoo L."/>
            <person name="Vaario L.M."/>
            <person name="Yamada A."/>
            <person name="Yan M."/>
            <person name="Wang P."/>
            <person name="Xu J."/>
            <person name="Bruns T."/>
            <person name="Baldrian P."/>
            <person name="Vilgalys R."/>
            <person name="Dunand C."/>
            <person name="Henrissat B."/>
            <person name="Grigoriev I.V."/>
            <person name="Hibbett D."/>
            <person name="Nagy L.G."/>
            <person name="Martin F.M."/>
        </authorList>
    </citation>
    <scope>NUCLEOTIDE SEQUENCE</scope>
    <source>
        <strain evidence="1">UP504</strain>
    </source>
</reference>
<gene>
    <name evidence="1" type="ORF">BS47DRAFT_214529</name>
</gene>
<dbReference type="AlphaFoldDB" id="A0A9P6DRL7"/>
<protein>
    <submittedName>
        <fullName evidence="1">Uncharacterized protein</fullName>
    </submittedName>
</protein>
<evidence type="ECO:0000313" key="1">
    <source>
        <dbReference type="EMBL" id="KAF9508584.1"/>
    </source>
</evidence>
<organism evidence="1 2">
    <name type="scientific">Hydnum rufescens UP504</name>
    <dbReference type="NCBI Taxonomy" id="1448309"/>
    <lineage>
        <taxon>Eukaryota</taxon>
        <taxon>Fungi</taxon>
        <taxon>Dikarya</taxon>
        <taxon>Basidiomycota</taxon>
        <taxon>Agaricomycotina</taxon>
        <taxon>Agaricomycetes</taxon>
        <taxon>Cantharellales</taxon>
        <taxon>Hydnaceae</taxon>
        <taxon>Hydnum</taxon>
    </lineage>
</organism>
<dbReference type="EMBL" id="MU129055">
    <property type="protein sequence ID" value="KAF9508584.1"/>
    <property type="molecule type" value="Genomic_DNA"/>
</dbReference>
<dbReference type="Proteomes" id="UP000886523">
    <property type="component" value="Unassembled WGS sequence"/>
</dbReference>
<comment type="caution">
    <text evidence="1">The sequence shown here is derived from an EMBL/GenBank/DDBJ whole genome shotgun (WGS) entry which is preliminary data.</text>
</comment>
<sequence length="107" mass="12518">MRGICWCPPRIQGRCEQFPGFFAVNSRFVSHDEHLVLSQDSRILQLGVVCGIVRRPECRSATHLAMFDIFRASWWTRNWCDNINGICRYHVLNANRRSKGVLAERQR</sequence>
<accession>A0A9P6DRL7</accession>
<evidence type="ECO:0000313" key="2">
    <source>
        <dbReference type="Proteomes" id="UP000886523"/>
    </source>
</evidence>
<proteinExistence type="predicted"/>
<name>A0A9P6DRL7_9AGAM</name>
<keyword evidence="2" id="KW-1185">Reference proteome</keyword>